<keyword evidence="3 5" id="KW-1133">Transmembrane helix</keyword>
<evidence type="ECO:0000256" key="5">
    <source>
        <dbReference type="SAM" id="Phobius"/>
    </source>
</evidence>
<keyword evidence="7" id="KW-1185">Reference proteome</keyword>
<dbReference type="Proteomes" id="UP000014184">
    <property type="component" value="Unassembled WGS sequence"/>
</dbReference>
<organism evidence="6 7">
    <name type="scientific">Thermobifida fusca TM51</name>
    <dbReference type="NCBI Taxonomy" id="1169414"/>
    <lineage>
        <taxon>Bacteria</taxon>
        <taxon>Bacillati</taxon>
        <taxon>Actinomycetota</taxon>
        <taxon>Actinomycetes</taxon>
        <taxon>Streptosporangiales</taxon>
        <taxon>Nocardiopsidaceae</taxon>
        <taxon>Thermobifida</taxon>
    </lineage>
</organism>
<dbReference type="InterPro" id="IPR004710">
    <property type="entry name" value="Bilac:Na_transpt"/>
</dbReference>
<evidence type="ECO:0000313" key="7">
    <source>
        <dbReference type="Proteomes" id="UP000014184"/>
    </source>
</evidence>
<feature type="transmembrane region" description="Helical" evidence="5">
    <location>
        <begin position="251"/>
        <end position="273"/>
    </location>
</feature>
<dbReference type="Pfam" id="PF01758">
    <property type="entry name" value="SBF"/>
    <property type="match status" value="1"/>
</dbReference>
<evidence type="ECO:0000256" key="3">
    <source>
        <dbReference type="ARBA" id="ARBA00022989"/>
    </source>
</evidence>
<sequence>MRLLPVLIDAAVVVFSVSSMLSVGLGNPARELVQRLRATSRVVRAVAANFVLVPLLAVAVTRLMPLAPPLATGLLLVATAAGAPFLIKLTEVAEGEMGSSTALLVVLLPVTVLTMPIVVPLLVSGTTVSAGAIAVPLLVTMLLPLAVGMVLREWRPTWEQMLRPVLTKTSTVALLLLVAATVLANSTAITDLVVQGALLPALLVIGGAFGIGYLLGGSDARFREVLGLGTSQRNIAAATVVATQSFADPRIVVMVVVTSLVGFAVLFPVAALFRKRRS</sequence>
<evidence type="ECO:0000313" key="6">
    <source>
        <dbReference type="EMBL" id="EOR71523.1"/>
    </source>
</evidence>
<feature type="transmembrane region" description="Helical" evidence="5">
    <location>
        <begin position="46"/>
        <end position="64"/>
    </location>
</feature>
<reference evidence="6 7" key="1">
    <citation type="journal article" date="2013" name="Genome Announc.">
        <title>Draft Genome Sequence of the Lignocellulose Decomposer Thermobifida fusca Strain TM51.</title>
        <authorList>
            <person name="Toth A."/>
            <person name="Barna T."/>
            <person name="Nagy I."/>
            <person name="Horvath B."/>
            <person name="Nagy I."/>
            <person name="Tancsics A."/>
            <person name="Kriszt B."/>
            <person name="Baka E."/>
            <person name="Fekete C."/>
            <person name="Kukolya J."/>
        </authorList>
    </citation>
    <scope>NUCLEOTIDE SEQUENCE [LARGE SCALE GENOMIC DNA]</scope>
    <source>
        <strain evidence="6 7">TM51</strain>
    </source>
</reference>
<keyword evidence="4 5" id="KW-0472">Membrane</keyword>
<dbReference type="Gene3D" id="1.20.1530.20">
    <property type="match status" value="1"/>
</dbReference>
<comment type="subcellular location">
    <subcellularLocation>
        <location evidence="1">Membrane</location>
        <topology evidence="1">Multi-pass membrane protein</topology>
    </subcellularLocation>
</comment>
<dbReference type="RefSeq" id="WP_011291788.1">
    <property type="nucleotide sequence ID" value="NZ_AOSG01000034.1"/>
</dbReference>
<dbReference type="InterPro" id="IPR038770">
    <property type="entry name" value="Na+/solute_symporter_sf"/>
</dbReference>
<feature type="transmembrane region" description="Helical" evidence="5">
    <location>
        <begin position="70"/>
        <end position="89"/>
    </location>
</feature>
<feature type="transmembrane region" description="Helical" evidence="5">
    <location>
        <begin position="101"/>
        <end position="123"/>
    </location>
</feature>
<dbReference type="GO" id="GO:0016020">
    <property type="term" value="C:membrane"/>
    <property type="evidence" value="ECO:0007669"/>
    <property type="project" value="UniProtKB-SubCell"/>
</dbReference>
<keyword evidence="2 5" id="KW-0812">Transmembrane</keyword>
<dbReference type="PANTHER" id="PTHR10361:SF28">
    <property type="entry name" value="P3 PROTEIN-RELATED"/>
    <property type="match status" value="1"/>
</dbReference>
<feature type="transmembrane region" description="Helical" evidence="5">
    <location>
        <begin position="196"/>
        <end position="216"/>
    </location>
</feature>
<dbReference type="AlphaFoldDB" id="A0A9P2WRE2"/>
<feature type="transmembrane region" description="Helical" evidence="5">
    <location>
        <begin position="6"/>
        <end position="25"/>
    </location>
</feature>
<dbReference type="EMBL" id="AOSG01000034">
    <property type="protein sequence ID" value="EOR71523.1"/>
    <property type="molecule type" value="Genomic_DNA"/>
</dbReference>
<evidence type="ECO:0000256" key="2">
    <source>
        <dbReference type="ARBA" id="ARBA00022692"/>
    </source>
</evidence>
<gene>
    <name evidence="6" type="ORF">TM51_07136</name>
</gene>
<feature type="transmembrane region" description="Helical" evidence="5">
    <location>
        <begin position="129"/>
        <end position="151"/>
    </location>
</feature>
<accession>A0A9P2WRE2</accession>
<dbReference type="PANTHER" id="PTHR10361">
    <property type="entry name" value="SODIUM-BILE ACID COTRANSPORTER"/>
    <property type="match status" value="1"/>
</dbReference>
<protein>
    <submittedName>
        <fullName evidence="6">Transmembrane transport protein</fullName>
    </submittedName>
</protein>
<name>A0A9P2WRE2_THEFU</name>
<evidence type="ECO:0000256" key="1">
    <source>
        <dbReference type="ARBA" id="ARBA00004141"/>
    </source>
</evidence>
<proteinExistence type="predicted"/>
<evidence type="ECO:0000256" key="4">
    <source>
        <dbReference type="ARBA" id="ARBA00023136"/>
    </source>
</evidence>
<feature type="transmembrane region" description="Helical" evidence="5">
    <location>
        <begin position="172"/>
        <end position="190"/>
    </location>
</feature>
<comment type="caution">
    <text evidence="6">The sequence shown here is derived from an EMBL/GenBank/DDBJ whole genome shotgun (WGS) entry which is preliminary data.</text>
</comment>
<dbReference type="InterPro" id="IPR002657">
    <property type="entry name" value="BilAc:Na_symport/Acr3"/>
</dbReference>